<comment type="similarity">
    <text evidence="1">Belongs to the dUTPase family.</text>
</comment>
<feature type="non-terminal residue" evidence="6">
    <location>
        <position position="1"/>
    </location>
</feature>
<dbReference type="AlphaFoldDB" id="X0WI37"/>
<dbReference type="Gene3D" id="2.70.40.10">
    <property type="match status" value="1"/>
</dbReference>
<feature type="domain" description="dUTPase-like" evidence="5">
    <location>
        <begin position="12"/>
        <end position="145"/>
    </location>
</feature>
<protein>
    <recommendedName>
        <fullName evidence="2">dUTP diphosphatase</fullName>
        <ecNumber evidence="2">3.6.1.23</ecNumber>
    </recommendedName>
</protein>
<dbReference type="PANTHER" id="PTHR11241">
    <property type="entry name" value="DEOXYURIDINE 5'-TRIPHOSPHATE NUCLEOTIDOHYDROLASE"/>
    <property type="match status" value="1"/>
</dbReference>
<dbReference type="CDD" id="cd07557">
    <property type="entry name" value="trimeric_dUTPase"/>
    <property type="match status" value="1"/>
</dbReference>
<sequence>ADVKVKKLDPRAIIPKYQSEGAAAFDMHALVDEGQVITVNPHSQENLSTGIAMAIPQGYELRVSPRSGHSFKHMISIRNSPGIIDSDYRGEIKVAFVNNSDNIFVINPGDRICQVKLSLAPRAIFEEVEDLEETERGSGGFGSTGK</sequence>
<evidence type="ECO:0000256" key="4">
    <source>
        <dbReference type="ARBA" id="ARBA00023080"/>
    </source>
</evidence>
<dbReference type="GO" id="GO:0004170">
    <property type="term" value="F:dUTP diphosphatase activity"/>
    <property type="evidence" value="ECO:0007669"/>
    <property type="project" value="UniProtKB-EC"/>
</dbReference>
<name>X0WI37_9ZZZZ</name>
<dbReference type="InterPro" id="IPR008181">
    <property type="entry name" value="dUTPase"/>
</dbReference>
<dbReference type="GO" id="GO:0046081">
    <property type="term" value="P:dUTP catabolic process"/>
    <property type="evidence" value="ECO:0007669"/>
    <property type="project" value="InterPro"/>
</dbReference>
<gene>
    <name evidence="6" type="ORF">S01H1_64584</name>
</gene>
<keyword evidence="4" id="KW-0546">Nucleotide metabolism</keyword>
<dbReference type="SUPFAM" id="SSF51283">
    <property type="entry name" value="dUTPase-like"/>
    <property type="match status" value="1"/>
</dbReference>
<dbReference type="InterPro" id="IPR029054">
    <property type="entry name" value="dUTPase-like"/>
</dbReference>
<evidence type="ECO:0000259" key="5">
    <source>
        <dbReference type="Pfam" id="PF00692"/>
    </source>
</evidence>
<dbReference type="GO" id="GO:0000287">
    <property type="term" value="F:magnesium ion binding"/>
    <property type="evidence" value="ECO:0007669"/>
    <property type="project" value="InterPro"/>
</dbReference>
<dbReference type="NCBIfam" id="NF001862">
    <property type="entry name" value="PRK00601.1"/>
    <property type="match status" value="1"/>
</dbReference>
<evidence type="ECO:0000256" key="3">
    <source>
        <dbReference type="ARBA" id="ARBA00022801"/>
    </source>
</evidence>
<dbReference type="NCBIfam" id="TIGR00576">
    <property type="entry name" value="dut"/>
    <property type="match status" value="1"/>
</dbReference>
<reference evidence="6" key="1">
    <citation type="journal article" date="2014" name="Front. Microbiol.">
        <title>High frequency of phylogenetically diverse reductive dehalogenase-homologous genes in deep subseafloor sedimentary metagenomes.</title>
        <authorList>
            <person name="Kawai M."/>
            <person name="Futagami T."/>
            <person name="Toyoda A."/>
            <person name="Takaki Y."/>
            <person name="Nishi S."/>
            <person name="Hori S."/>
            <person name="Arai W."/>
            <person name="Tsubouchi T."/>
            <person name="Morono Y."/>
            <person name="Uchiyama I."/>
            <person name="Ito T."/>
            <person name="Fujiyama A."/>
            <person name="Inagaki F."/>
            <person name="Takami H."/>
        </authorList>
    </citation>
    <scope>NUCLEOTIDE SEQUENCE</scope>
    <source>
        <strain evidence="6">Expedition CK06-06</strain>
    </source>
</reference>
<dbReference type="EC" id="3.6.1.23" evidence="2"/>
<dbReference type="EMBL" id="BARS01042576">
    <property type="protein sequence ID" value="GAG30340.1"/>
    <property type="molecule type" value="Genomic_DNA"/>
</dbReference>
<dbReference type="InterPro" id="IPR036157">
    <property type="entry name" value="dUTPase-like_sf"/>
</dbReference>
<evidence type="ECO:0000256" key="1">
    <source>
        <dbReference type="ARBA" id="ARBA00006581"/>
    </source>
</evidence>
<dbReference type="PANTHER" id="PTHR11241:SF0">
    <property type="entry name" value="DEOXYURIDINE 5'-TRIPHOSPHATE NUCLEOTIDOHYDROLASE"/>
    <property type="match status" value="1"/>
</dbReference>
<keyword evidence="3" id="KW-0378">Hydrolase</keyword>
<dbReference type="GO" id="GO:0006226">
    <property type="term" value="P:dUMP biosynthetic process"/>
    <property type="evidence" value="ECO:0007669"/>
    <property type="project" value="InterPro"/>
</dbReference>
<evidence type="ECO:0000256" key="2">
    <source>
        <dbReference type="ARBA" id="ARBA00012379"/>
    </source>
</evidence>
<organism evidence="6">
    <name type="scientific">marine sediment metagenome</name>
    <dbReference type="NCBI Taxonomy" id="412755"/>
    <lineage>
        <taxon>unclassified sequences</taxon>
        <taxon>metagenomes</taxon>
        <taxon>ecological metagenomes</taxon>
    </lineage>
</organism>
<dbReference type="Pfam" id="PF00692">
    <property type="entry name" value="dUTPase"/>
    <property type="match status" value="1"/>
</dbReference>
<comment type="caution">
    <text evidence="6">The sequence shown here is derived from an EMBL/GenBank/DDBJ whole genome shotgun (WGS) entry which is preliminary data.</text>
</comment>
<accession>X0WI37</accession>
<evidence type="ECO:0000313" key="6">
    <source>
        <dbReference type="EMBL" id="GAG30340.1"/>
    </source>
</evidence>
<dbReference type="InterPro" id="IPR033704">
    <property type="entry name" value="dUTPase_trimeric"/>
</dbReference>
<proteinExistence type="inferred from homology"/>